<keyword evidence="1" id="KW-0812">Transmembrane</keyword>
<reference evidence="2" key="1">
    <citation type="submission" date="2022-07" db="EMBL/GenBank/DDBJ databases">
        <title>Phylogenomic reconstructions and comparative analyses of Kickxellomycotina fungi.</title>
        <authorList>
            <person name="Reynolds N.K."/>
            <person name="Stajich J.E."/>
            <person name="Barry K."/>
            <person name="Grigoriev I.V."/>
            <person name="Crous P."/>
            <person name="Smith M.E."/>
        </authorList>
    </citation>
    <scope>NUCLEOTIDE SEQUENCE</scope>
    <source>
        <strain evidence="2">RSA 567</strain>
    </source>
</reference>
<feature type="transmembrane region" description="Helical" evidence="1">
    <location>
        <begin position="120"/>
        <end position="141"/>
    </location>
</feature>
<organism evidence="2 3">
    <name type="scientific">Dimargaris verticillata</name>
    <dbReference type="NCBI Taxonomy" id="2761393"/>
    <lineage>
        <taxon>Eukaryota</taxon>
        <taxon>Fungi</taxon>
        <taxon>Fungi incertae sedis</taxon>
        <taxon>Zoopagomycota</taxon>
        <taxon>Kickxellomycotina</taxon>
        <taxon>Dimargaritomycetes</taxon>
        <taxon>Dimargaritales</taxon>
        <taxon>Dimargaritaceae</taxon>
        <taxon>Dimargaris</taxon>
    </lineage>
</organism>
<evidence type="ECO:0000313" key="2">
    <source>
        <dbReference type="EMBL" id="KAJ1967099.1"/>
    </source>
</evidence>
<accession>A0A9W8AR63</accession>
<name>A0A9W8AR63_9FUNG</name>
<sequence>HIIVYGGLINEDFEINDQLLAIDTTRSVWQWERVNFENLPPARFDYAGVLLGKYLMVVGGETEVGYSDSTYGLDLEANKTITHFDLTEALNLPRSAYDYSLFETGRDPHLNSRRSTTLKAILLGTLIPVFVASVAFVIWWFKSRKSGRMITDPWTMQPVSK</sequence>
<comment type="caution">
    <text evidence="2">The sequence shown here is derived from an EMBL/GenBank/DDBJ whole genome shotgun (WGS) entry which is preliminary data.</text>
</comment>
<dbReference type="OrthoDB" id="432528at2759"/>
<dbReference type="Proteomes" id="UP001151582">
    <property type="component" value="Unassembled WGS sequence"/>
</dbReference>
<gene>
    <name evidence="2" type="ORF">H4R34_006430</name>
</gene>
<feature type="non-terminal residue" evidence="2">
    <location>
        <position position="1"/>
    </location>
</feature>
<proteinExistence type="predicted"/>
<keyword evidence="1" id="KW-0472">Membrane</keyword>
<evidence type="ECO:0000256" key="1">
    <source>
        <dbReference type="SAM" id="Phobius"/>
    </source>
</evidence>
<evidence type="ECO:0000313" key="3">
    <source>
        <dbReference type="Proteomes" id="UP001151582"/>
    </source>
</evidence>
<dbReference type="EMBL" id="JANBQB010002426">
    <property type="protein sequence ID" value="KAJ1967099.1"/>
    <property type="molecule type" value="Genomic_DNA"/>
</dbReference>
<dbReference type="Gene3D" id="2.120.10.80">
    <property type="entry name" value="Kelch-type beta propeller"/>
    <property type="match status" value="1"/>
</dbReference>
<evidence type="ECO:0008006" key="4">
    <source>
        <dbReference type="Google" id="ProtNLM"/>
    </source>
</evidence>
<keyword evidence="1" id="KW-1133">Transmembrane helix</keyword>
<dbReference type="SUPFAM" id="SSF117281">
    <property type="entry name" value="Kelch motif"/>
    <property type="match status" value="1"/>
</dbReference>
<protein>
    <recommendedName>
        <fullName evidence="4">Galactose oxidase</fullName>
    </recommendedName>
</protein>
<dbReference type="AlphaFoldDB" id="A0A9W8AR63"/>
<keyword evidence="3" id="KW-1185">Reference proteome</keyword>
<dbReference type="InterPro" id="IPR015915">
    <property type="entry name" value="Kelch-typ_b-propeller"/>
</dbReference>